<accession>A0A9W4XED6</accession>
<evidence type="ECO:0000313" key="2">
    <source>
        <dbReference type="Proteomes" id="UP001152607"/>
    </source>
</evidence>
<evidence type="ECO:0000313" key="1">
    <source>
        <dbReference type="EMBL" id="CAI6273712.1"/>
    </source>
</evidence>
<keyword evidence="2" id="KW-1185">Reference proteome</keyword>
<reference evidence="1" key="1">
    <citation type="submission" date="2023-01" db="EMBL/GenBank/DDBJ databases">
        <authorList>
            <person name="Van Ghelder C."/>
            <person name="Rancurel C."/>
        </authorList>
    </citation>
    <scope>NUCLEOTIDE SEQUENCE</scope>
    <source>
        <strain evidence="1">CNCM I-4278</strain>
    </source>
</reference>
<sequence>MSSTVSPSHFCEDEYSWNSVLHFPQLELLSVEYKLSNKYSNA</sequence>
<protein>
    <submittedName>
        <fullName evidence="1">Uncharacterized protein</fullName>
    </submittedName>
</protein>
<proteinExistence type="predicted"/>
<comment type="caution">
    <text evidence="1">The sequence shown here is derived from an EMBL/GenBank/DDBJ whole genome shotgun (WGS) entry which is preliminary data.</text>
</comment>
<dbReference type="AlphaFoldDB" id="A0A9W4XED6"/>
<gene>
    <name evidence="1" type="ORF">PDIGIT_LOCUS1827</name>
</gene>
<dbReference type="Proteomes" id="UP001152607">
    <property type="component" value="Unassembled WGS sequence"/>
</dbReference>
<dbReference type="EMBL" id="CAOQHR010000001">
    <property type="protein sequence ID" value="CAI6273712.1"/>
    <property type="molecule type" value="Genomic_DNA"/>
</dbReference>
<name>A0A9W4XED6_9PLEO</name>
<organism evidence="1 2">
    <name type="scientific">Periconia digitata</name>
    <dbReference type="NCBI Taxonomy" id="1303443"/>
    <lineage>
        <taxon>Eukaryota</taxon>
        <taxon>Fungi</taxon>
        <taxon>Dikarya</taxon>
        <taxon>Ascomycota</taxon>
        <taxon>Pezizomycotina</taxon>
        <taxon>Dothideomycetes</taxon>
        <taxon>Pleosporomycetidae</taxon>
        <taxon>Pleosporales</taxon>
        <taxon>Massarineae</taxon>
        <taxon>Periconiaceae</taxon>
        <taxon>Periconia</taxon>
    </lineage>
</organism>